<dbReference type="VEuPathDB" id="ToxoDB:TGP89_289800"/>
<dbReference type="GO" id="GO:0016020">
    <property type="term" value="C:membrane"/>
    <property type="evidence" value="ECO:0007669"/>
    <property type="project" value="UniProtKB-SubCell"/>
</dbReference>
<keyword evidence="6 7" id="KW-0472">Membrane</keyword>
<evidence type="ECO:0000313" key="11">
    <source>
        <dbReference type="Proteomes" id="UP000028828"/>
    </source>
</evidence>
<dbReference type="OrthoDB" id="759142at2759"/>
<comment type="similarity">
    <text evidence="2">Belongs to the EMP24/GP25L family.</text>
</comment>
<protein>
    <submittedName>
        <fullName evidence="10">Emp24/gp25L/p24 family protein</fullName>
    </submittedName>
</protein>
<proteinExistence type="inferred from homology"/>
<comment type="caution">
    <text evidence="10">The sequence shown here is derived from an EMBL/GenBank/DDBJ whole genome shotgun (WGS) entry which is preliminary data.</text>
</comment>
<feature type="chain" id="PRO_5001808450" evidence="8">
    <location>
        <begin position="47"/>
        <end position="234"/>
    </location>
</feature>
<evidence type="ECO:0000256" key="3">
    <source>
        <dbReference type="ARBA" id="ARBA00022692"/>
    </source>
</evidence>
<dbReference type="InterPro" id="IPR009038">
    <property type="entry name" value="GOLD_dom"/>
</dbReference>
<dbReference type="EMBL" id="AEYI02001772">
    <property type="protein sequence ID" value="KFG33295.1"/>
    <property type="molecule type" value="Genomic_DNA"/>
</dbReference>
<keyword evidence="3 7" id="KW-0812">Transmembrane</keyword>
<dbReference type="PANTHER" id="PTHR22811">
    <property type="entry name" value="TRANSMEMBRANE EMP24 DOMAIN-CONTAINING PROTEIN"/>
    <property type="match status" value="1"/>
</dbReference>
<dbReference type="Pfam" id="PF01105">
    <property type="entry name" value="EMP24_GP25L"/>
    <property type="match status" value="1"/>
</dbReference>
<evidence type="ECO:0000256" key="2">
    <source>
        <dbReference type="ARBA" id="ARBA00007104"/>
    </source>
</evidence>
<evidence type="ECO:0000313" key="10">
    <source>
        <dbReference type="EMBL" id="KFG33295.1"/>
    </source>
</evidence>
<sequence>MSVSQLTASRRSSRGSRGLCSCPRSFLLFALGLGLASLALTPPAAAFQAVIELAPGQKRCVGEQLSRHVLVVGEFHIAYPAAATAQGGNMLVVAEDPVSHSPIFKQQGKDHVRTAFTTALTGTHTFCVTNTGRLKLAVDFKMVWGPEARDYSQIAKAEHLDEVMVQLLRLQDRLKLYHANVLYMREKESKMREASDSTANRLMTFCLVNMMLLVLAALASAYYFKRFFRSKKII</sequence>
<feature type="domain" description="GOLD" evidence="9">
    <location>
        <begin position="48"/>
        <end position="229"/>
    </location>
</feature>
<reference evidence="10 11" key="1">
    <citation type="submission" date="2014-03" db="EMBL/GenBank/DDBJ databases">
        <authorList>
            <person name="Sibley D."/>
            <person name="Venepally P."/>
            <person name="Karamycheva S."/>
            <person name="Hadjithomas M."/>
            <person name="Khan A."/>
            <person name="Brunk B."/>
            <person name="Roos D."/>
            <person name="Caler E."/>
            <person name="Lorenzi H."/>
        </authorList>
    </citation>
    <scope>NUCLEOTIDE SEQUENCE [LARGE SCALE GENOMIC DNA]</scope>
    <source>
        <strain evidence="11">p89</strain>
    </source>
</reference>
<evidence type="ECO:0000256" key="8">
    <source>
        <dbReference type="SAM" id="SignalP"/>
    </source>
</evidence>
<organism evidence="10 11">
    <name type="scientific">Toxoplasma gondii p89</name>
    <dbReference type="NCBI Taxonomy" id="943119"/>
    <lineage>
        <taxon>Eukaryota</taxon>
        <taxon>Sar</taxon>
        <taxon>Alveolata</taxon>
        <taxon>Apicomplexa</taxon>
        <taxon>Conoidasida</taxon>
        <taxon>Coccidia</taxon>
        <taxon>Eucoccidiorida</taxon>
        <taxon>Eimeriorina</taxon>
        <taxon>Sarcocystidae</taxon>
        <taxon>Toxoplasma</taxon>
    </lineage>
</organism>
<dbReference type="SMR" id="A0A086JMC7"/>
<evidence type="ECO:0000256" key="1">
    <source>
        <dbReference type="ARBA" id="ARBA00004479"/>
    </source>
</evidence>
<feature type="signal peptide" evidence="8">
    <location>
        <begin position="1"/>
        <end position="46"/>
    </location>
</feature>
<dbReference type="Proteomes" id="UP000028828">
    <property type="component" value="Unassembled WGS sequence"/>
</dbReference>
<name>A0A086JMC7_TOXGO</name>
<keyword evidence="5 7" id="KW-1133">Transmembrane helix</keyword>
<feature type="transmembrane region" description="Helical" evidence="7">
    <location>
        <begin position="202"/>
        <end position="224"/>
    </location>
</feature>
<evidence type="ECO:0000259" key="9">
    <source>
        <dbReference type="SMART" id="SM01190"/>
    </source>
</evidence>
<evidence type="ECO:0000256" key="7">
    <source>
        <dbReference type="SAM" id="Phobius"/>
    </source>
</evidence>
<evidence type="ECO:0000256" key="5">
    <source>
        <dbReference type="ARBA" id="ARBA00022989"/>
    </source>
</evidence>
<dbReference type="AlphaFoldDB" id="A0A086JMC7"/>
<gene>
    <name evidence="10" type="ORF">TGP89_289800</name>
</gene>
<keyword evidence="4 8" id="KW-0732">Signal</keyword>
<accession>A0A086JMC7</accession>
<dbReference type="InterPro" id="IPR015720">
    <property type="entry name" value="Emp24-like"/>
</dbReference>
<evidence type="ECO:0000256" key="6">
    <source>
        <dbReference type="ARBA" id="ARBA00023136"/>
    </source>
</evidence>
<evidence type="ECO:0000256" key="4">
    <source>
        <dbReference type="ARBA" id="ARBA00022729"/>
    </source>
</evidence>
<dbReference type="SMART" id="SM01190">
    <property type="entry name" value="EMP24_GP25L"/>
    <property type="match status" value="1"/>
</dbReference>
<comment type="subcellular location">
    <subcellularLocation>
        <location evidence="1">Membrane</location>
        <topology evidence="1">Single-pass type I membrane protein</topology>
    </subcellularLocation>
</comment>